<reference evidence="2 3" key="1">
    <citation type="submission" date="2022-01" db="EMBL/GenBank/DDBJ databases">
        <title>Identification and Characterization of Corynebacterium sp.</title>
        <authorList>
            <person name="Luo Q."/>
            <person name="Qu P."/>
            <person name="Chen Q."/>
        </authorList>
    </citation>
    <scope>NUCLEOTIDE SEQUENCE [LARGE SCALE GENOMIC DNA]</scope>
    <source>
        <strain evidence="2 3">MC-12</strain>
    </source>
</reference>
<name>A0ABS9HNM4_9CORY</name>
<dbReference type="Gene3D" id="3.40.190.10">
    <property type="entry name" value="Periplasmic binding protein-like II"/>
    <property type="match status" value="1"/>
</dbReference>
<keyword evidence="3" id="KW-1185">Reference proteome</keyword>
<evidence type="ECO:0000313" key="3">
    <source>
        <dbReference type="Proteomes" id="UP001200604"/>
    </source>
</evidence>
<feature type="domain" description="ABC-type glycine betaine transport system substrate-binding" evidence="1">
    <location>
        <begin position="74"/>
        <end position="346"/>
    </location>
</feature>
<dbReference type="Pfam" id="PF04069">
    <property type="entry name" value="OpuAC"/>
    <property type="match status" value="1"/>
</dbReference>
<dbReference type="CDD" id="cd13606">
    <property type="entry name" value="PBP2_ProX_like"/>
    <property type="match status" value="1"/>
</dbReference>
<comment type="caution">
    <text evidence="2">The sequence shown here is derived from an EMBL/GenBank/DDBJ whole genome shotgun (WGS) entry which is preliminary data.</text>
</comment>
<gene>
    <name evidence="2" type="ORF">L3H44_09905</name>
</gene>
<protein>
    <submittedName>
        <fullName evidence="2">ABC transporter substrate-binding protein</fullName>
    </submittedName>
</protein>
<dbReference type="SUPFAM" id="SSF53850">
    <property type="entry name" value="Periplasmic binding protein-like II"/>
    <property type="match status" value="1"/>
</dbReference>
<dbReference type="InterPro" id="IPR007210">
    <property type="entry name" value="ABC_Gly_betaine_transp_sub-bd"/>
</dbReference>
<accession>A0ABS9HNM4</accession>
<evidence type="ECO:0000259" key="1">
    <source>
        <dbReference type="Pfam" id="PF04069"/>
    </source>
</evidence>
<proteinExistence type="predicted"/>
<dbReference type="Proteomes" id="UP001200604">
    <property type="component" value="Unassembled WGS sequence"/>
</dbReference>
<dbReference type="RefSeq" id="WP_082090303.1">
    <property type="nucleotide sequence ID" value="NZ_JAGSOA010000003.1"/>
</dbReference>
<dbReference type="GeneID" id="92727498"/>
<dbReference type="Gene3D" id="3.40.190.120">
    <property type="entry name" value="Osmoprotection protein (prox), domain 2"/>
    <property type="match status" value="1"/>
</dbReference>
<evidence type="ECO:0000313" key="2">
    <source>
        <dbReference type="EMBL" id="MCF6774713.1"/>
    </source>
</evidence>
<dbReference type="EMBL" id="JAKJKU010000004">
    <property type="protein sequence ID" value="MCF6774713.1"/>
    <property type="molecule type" value="Genomic_DNA"/>
</dbReference>
<organism evidence="2 3">
    <name type="scientific">Corynebacterium parakroppenstedtii</name>
    <dbReference type="NCBI Taxonomy" id="2828363"/>
    <lineage>
        <taxon>Bacteria</taxon>
        <taxon>Bacillati</taxon>
        <taxon>Actinomycetota</taxon>
        <taxon>Actinomycetes</taxon>
        <taxon>Mycobacteriales</taxon>
        <taxon>Corynebacteriaceae</taxon>
        <taxon>Corynebacterium</taxon>
    </lineage>
</organism>
<sequence>MTINWLDYVHTAPRRPPFPASNTFLSGIRPRSLSQSRSRSFRIIAAIITSCLLILTLSSCARSNPLSSGSADSDTIVIGSQDYYSNEIIAEIYAQAIEKNDIKVDRQFRIGQREVYIPEIEHQSIDLIPEYSGNLLQYFEKESSHGDDDNTTAAKDPDDVYRDLVHATPQGLHLLNYSPASDQDTYTVTHDFAQRYHLHSVGDLARVPGSVKYGGPSEAESRPYGPKGLKAVYGVDVDFTPIEDSGGPLTVKALTDGKIQVANIFSADPAIKKNNLTVLDDPQHLLLPSNVVPLASKKLNNFKDGKAEDIINSISKKMTTEDLAALNNESVTDQKRAARIAKEWLAHNDISAQKD</sequence>